<feature type="region of interest" description="Disordered" evidence="1">
    <location>
        <begin position="568"/>
        <end position="692"/>
    </location>
</feature>
<dbReference type="PANTHER" id="PTHR34367:SF1">
    <property type="entry name" value="OS04G0528600 PROTEIN"/>
    <property type="match status" value="1"/>
</dbReference>
<evidence type="ECO:0000313" key="2">
    <source>
        <dbReference type="Proteomes" id="UP000504607"/>
    </source>
</evidence>
<feature type="compositionally biased region" description="Polar residues" evidence="1">
    <location>
        <begin position="344"/>
        <end position="356"/>
    </location>
</feature>
<proteinExistence type="predicted"/>
<organism evidence="2 3">
    <name type="scientific">Elaeis guineensis var. tenera</name>
    <name type="common">Oil palm</name>
    <dbReference type="NCBI Taxonomy" id="51953"/>
    <lineage>
        <taxon>Eukaryota</taxon>
        <taxon>Viridiplantae</taxon>
        <taxon>Streptophyta</taxon>
        <taxon>Embryophyta</taxon>
        <taxon>Tracheophyta</taxon>
        <taxon>Spermatophyta</taxon>
        <taxon>Magnoliopsida</taxon>
        <taxon>Liliopsida</taxon>
        <taxon>Arecaceae</taxon>
        <taxon>Arecoideae</taxon>
        <taxon>Cocoseae</taxon>
        <taxon>Elaeidinae</taxon>
        <taxon>Elaeis</taxon>
    </lineage>
</organism>
<dbReference type="KEGG" id="egu:105042826"/>
<accession>A0A6I9R2E5</accession>
<feature type="compositionally biased region" description="Basic and acidic residues" evidence="1">
    <location>
        <begin position="26"/>
        <end position="36"/>
    </location>
</feature>
<reference evidence="3" key="1">
    <citation type="submission" date="2025-08" db="UniProtKB">
        <authorList>
            <consortium name="RefSeq"/>
        </authorList>
    </citation>
    <scope>IDENTIFICATION</scope>
</reference>
<dbReference type="GeneID" id="105042826"/>
<dbReference type="OrthoDB" id="1927466at2759"/>
<keyword evidence="2" id="KW-1185">Reference proteome</keyword>
<feature type="compositionally biased region" description="Polar residues" evidence="1">
    <location>
        <begin position="635"/>
        <end position="647"/>
    </location>
</feature>
<feature type="compositionally biased region" description="Basic and acidic residues" evidence="1">
    <location>
        <begin position="333"/>
        <end position="342"/>
    </location>
</feature>
<feature type="compositionally biased region" description="Low complexity" evidence="1">
    <location>
        <begin position="676"/>
        <end position="692"/>
    </location>
</feature>
<feature type="compositionally biased region" description="Basic and acidic residues" evidence="1">
    <location>
        <begin position="1"/>
        <end position="10"/>
    </location>
</feature>
<evidence type="ECO:0000256" key="1">
    <source>
        <dbReference type="SAM" id="MobiDB-lite"/>
    </source>
</evidence>
<name>A0A6I9R2E5_ELAGV</name>
<feature type="compositionally biased region" description="Basic and acidic residues" evidence="1">
    <location>
        <begin position="173"/>
        <end position="184"/>
    </location>
</feature>
<evidence type="ECO:0000313" key="3">
    <source>
        <dbReference type="RefSeq" id="XP_010918465.1"/>
    </source>
</evidence>
<dbReference type="FunCoup" id="A0A6I9R2E5">
    <property type="interactions" value="996"/>
</dbReference>
<dbReference type="Proteomes" id="UP000504607">
    <property type="component" value="Chromosome 4"/>
</dbReference>
<gene>
    <name evidence="3" type="primary">LOC105042826</name>
</gene>
<feature type="compositionally biased region" description="Basic residues" evidence="1">
    <location>
        <begin position="190"/>
        <end position="201"/>
    </location>
</feature>
<feature type="compositionally biased region" description="Polar residues" evidence="1">
    <location>
        <begin position="573"/>
        <end position="618"/>
    </location>
</feature>
<feature type="compositionally biased region" description="Polar residues" evidence="1">
    <location>
        <begin position="320"/>
        <end position="331"/>
    </location>
</feature>
<protein>
    <submittedName>
        <fullName evidence="3">Serine/arginine repetitive matrix protein 1</fullName>
    </submittedName>
</protein>
<feature type="region of interest" description="Disordered" evidence="1">
    <location>
        <begin position="1"/>
        <end position="371"/>
    </location>
</feature>
<feature type="compositionally biased region" description="Gly residues" evidence="1">
    <location>
        <begin position="665"/>
        <end position="675"/>
    </location>
</feature>
<sequence>MGLCFSRKESPSPPSDPIPKCVPNEKNVKEEKEKQRVAAAQPEAEVATEKKQVFVITQAAKKTAAVTAEEKDRKKAETPTKKSYKKEESSGSGGDRSPLDPVRTSSCTKEEVDAILIQCGRLSRSSSGKAGHRRRYSGSKRSYDFDNEKKRDEEEEEEWEKPISRPSPHRRTPGRERSGSRERSSGGGRRASRSPGRRSPGRRSEAPTSSSSAGEKSKQPAKMVSVPAREKGGGLVTEAGGAGTTRVSSAAASKRGGEVRGLRSASPRSRSPANTTRTANENAVHHNAQPQSLSRSSSRKAEQSPYRRNPMAEIDENSHRGNQNGSSNYKAQKTKEGEEGLRKPSQSQTQKASENIANLRKSEKRNGGAVEVSNGVKSTNVITSSLREQLVNCQAKEQQMEHEIREGALQVKGASKDGEAHLTSNGVESLHPITITRTRSSRRSSRDFENALDLNPDNHLNPASYTSLLLEDIHNYHQKNTAFSLPACVSKACSILEAVADLNSSCSENKSSEADRSNNDNDSLNGRFGRRGLVPKGPFVESEIVVKDDLMEPSLHKYISVRDLGGEVEPQESAGSNSFIGQPWSSSWEPNSVDSTDRYWTSQSINGDEAEQQQQQSMPDVARNSEDRGRRLRSGSCTNSLPTTMPSGSKKIEVDHHRPLHRGGSSLGGGSGKAGGSRSLSLPVAAAAAASS</sequence>
<dbReference type="InterPro" id="IPR040412">
    <property type="entry name" value="At1g65710-like"/>
</dbReference>
<feature type="compositionally biased region" description="Basic and acidic residues" evidence="1">
    <location>
        <begin position="68"/>
        <end position="89"/>
    </location>
</feature>
<feature type="compositionally biased region" description="Basic and acidic residues" evidence="1">
    <location>
        <begin position="141"/>
        <end position="152"/>
    </location>
</feature>
<dbReference type="PANTHER" id="PTHR34367">
    <property type="entry name" value="OS02G0734667 PROTEIN"/>
    <property type="match status" value="1"/>
</dbReference>
<feature type="compositionally biased region" description="Low complexity" evidence="1">
    <location>
        <begin position="263"/>
        <end position="273"/>
    </location>
</feature>
<dbReference type="InParanoid" id="A0A6I9R2E5"/>
<dbReference type="AlphaFoldDB" id="A0A6I9R2E5"/>
<feature type="compositionally biased region" description="Basic and acidic residues" evidence="1">
    <location>
        <begin position="510"/>
        <end position="519"/>
    </location>
</feature>
<dbReference type="RefSeq" id="XP_010918465.1">
    <property type="nucleotide sequence ID" value="XM_010920163.3"/>
</dbReference>
<feature type="region of interest" description="Disordered" evidence="1">
    <location>
        <begin position="507"/>
        <end position="532"/>
    </location>
</feature>